<evidence type="ECO:0000313" key="2">
    <source>
        <dbReference type="Proteomes" id="UP000337189"/>
    </source>
</evidence>
<accession>A0A5E4T9G0</accession>
<dbReference type="EMBL" id="CABPSJ010000002">
    <property type="protein sequence ID" value="VVD84896.1"/>
    <property type="molecule type" value="Genomic_DNA"/>
</dbReference>
<protein>
    <submittedName>
        <fullName evidence="1">Uncharacterized protein</fullName>
    </submittedName>
</protein>
<evidence type="ECO:0000313" key="1">
    <source>
        <dbReference type="EMBL" id="VVD84896.1"/>
    </source>
</evidence>
<organism evidence="1 2">
    <name type="scientific">Pandoraea communis</name>
    <dbReference type="NCBI Taxonomy" id="2508297"/>
    <lineage>
        <taxon>Bacteria</taxon>
        <taxon>Pseudomonadati</taxon>
        <taxon>Pseudomonadota</taxon>
        <taxon>Betaproteobacteria</taxon>
        <taxon>Burkholderiales</taxon>
        <taxon>Burkholderiaceae</taxon>
        <taxon>Pandoraea</taxon>
    </lineage>
</organism>
<dbReference type="Proteomes" id="UP000337189">
    <property type="component" value="Unassembled WGS sequence"/>
</dbReference>
<name>A0A5E4T9G0_9BURK</name>
<proteinExistence type="predicted"/>
<sequence>MGKTDKHWDKMAANVVKYSRDGVIYYEIRSALPDGTSHGDEIFTY</sequence>
<gene>
    <name evidence="1" type="ORF">PCO31110_01302</name>
</gene>
<reference evidence="1 2" key="1">
    <citation type="submission" date="2019-08" db="EMBL/GenBank/DDBJ databases">
        <authorList>
            <person name="Peeters C."/>
        </authorList>
    </citation>
    <scope>NUCLEOTIDE SEQUENCE [LARGE SCALE GENOMIC DNA]</scope>
    <source>
        <strain evidence="1 2">LMG 31110</strain>
    </source>
</reference>
<dbReference type="AlphaFoldDB" id="A0A5E4T9G0"/>